<dbReference type="GO" id="GO:0006508">
    <property type="term" value="P:proteolysis"/>
    <property type="evidence" value="ECO:0007669"/>
    <property type="project" value="UniProtKB-KW"/>
</dbReference>
<dbReference type="STRING" id="1285242.A6A04_02615"/>
<name>A0A178MNF6_9PROT</name>
<dbReference type="InterPro" id="IPR015947">
    <property type="entry name" value="PUA-like_sf"/>
</dbReference>
<reference evidence="3 4" key="1">
    <citation type="submission" date="2016-04" db="EMBL/GenBank/DDBJ databases">
        <title>Draft genome sequence of freshwater magnetotactic bacteria Magnetospirillum marisnigri SP-1 and Magnetospirillum moscoviense BB-1.</title>
        <authorList>
            <person name="Koziaeva V."/>
            <person name="Dziuba M.V."/>
            <person name="Ivanov T.M."/>
            <person name="Kuznetsov B."/>
            <person name="Grouzdev D.S."/>
        </authorList>
    </citation>
    <scope>NUCLEOTIDE SEQUENCE [LARGE SCALE GENOMIC DNA]</scope>
    <source>
        <strain evidence="3 4">SP-1</strain>
    </source>
</reference>
<evidence type="ECO:0000256" key="1">
    <source>
        <dbReference type="SAM" id="Phobius"/>
    </source>
</evidence>
<dbReference type="AlphaFoldDB" id="A0A178MNF6"/>
<dbReference type="Gene3D" id="2.30.130.40">
    <property type="entry name" value="LON domain-like"/>
    <property type="match status" value="1"/>
</dbReference>
<dbReference type="SMART" id="SM00464">
    <property type="entry name" value="LON"/>
    <property type="match status" value="1"/>
</dbReference>
<keyword evidence="3" id="KW-0378">Hydrolase</keyword>
<keyword evidence="1" id="KW-0472">Membrane</keyword>
<dbReference type="PANTHER" id="PTHR46732">
    <property type="entry name" value="ATP-DEPENDENT PROTEASE LA (LON) DOMAIN PROTEIN"/>
    <property type="match status" value="1"/>
</dbReference>
<protein>
    <submittedName>
        <fullName evidence="3">ATP-dependent protease</fullName>
    </submittedName>
</protein>
<keyword evidence="1" id="KW-0812">Transmembrane</keyword>
<comment type="caution">
    <text evidence="3">The sequence shown here is derived from an EMBL/GenBank/DDBJ whole genome shotgun (WGS) entry which is preliminary data.</text>
</comment>
<organism evidence="3 4">
    <name type="scientific">Paramagnetospirillum marisnigri</name>
    <dbReference type="NCBI Taxonomy" id="1285242"/>
    <lineage>
        <taxon>Bacteria</taxon>
        <taxon>Pseudomonadati</taxon>
        <taxon>Pseudomonadota</taxon>
        <taxon>Alphaproteobacteria</taxon>
        <taxon>Rhodospirillales</taxon>
        <taxon>Magnetospirillaceae</taxon>
        <taxon>Paramagnetospirillum</taxon>
    </lineage>
</organism>
<accession>A0A178MNF6</accession>
<dbReference type="Proteomes" id="UP000078428">
    <property type="component" value="Unassembled WGS sequence"/>
</dbReference>
<dbReference type="PROSITE" id="PS51787">
    <property type="entry name" value="LON_N"/>
    <property type="match status" value="1"/>
</dbReference>
<dbReference type="PANTHER" id="PTHR46732:SF8">
    <property type="entry name" value="ATP-DEPENDENT PROTEASE LA (LON) DOMAIN PROTEIN"/>
    <property type="match status" value="1"/>
</dbReference>
<keyword evidence="1" id="KW-1133">Transmembrane helix</keyword>
<proteinExistence type="predicted"/>
<dbReference type="EMBL" id="LWQT01000055">
    <property type="protein sequence ID" value="OAN50310.1"/>
    <property type="molecule type" value="Genomic_DNA"/>
</dbReference>
<dbReference type="RefSeq" id="WP_068492750.1">
    <property type="nucleotide sequence ID" value="NZ_LWQT01000055.1"/>
</dbReference>
<dbReference type="SUPFAM" id="SSF88697">
    <property type="entry name" value="PUA domain-like"/>
    <property type="match status" value="1"/>
</dbReference>
<feature type="transmembrane region" description="Helical" evidence="1">
    <location>
        <begin position="12"/>
        <end position="30"/>
    </location>
</feature>
<dbReference type="InterPro" id="IPR046336">
    <property type="entry name" value="Lon_prtase_N_sf"/>
</dbReference>
<dbReference type="GO" id="GO:0008233">
    <property type="term" value="F:peptidase activity"/>
    <property type="evidence" value="ECO:0007669"/>
    <property type="project" value="UniProtKB-KW"/>
</dbReference>
<evidence type="ECO:0000313" key="4">
    <source>
        <dbReference type="Proteomes" id="UP000078428"/>
    </source>
</evidence>
<dbReference type="Pfam" id="PF02190">
    <property type="entry name" value="LON_substr_bdg"/>
    <property type="match status" value="1"/>
</dbReference>
<keyword evidence="4" id="KW-1185">Reference proteome</keyword>
<dbReference type="OrthoDB" id="9806457at2"/>
<sequence>MTLPRGMQSQDLPGAVPVFAVAGAILLPGGSMPLMVFEPRYLALVDDALGAGRLLALVQPREDEGGTVPGLHEVGTLGRITAFGETGDGRYLITVAGVCRFRVKAEAEGRAGYRRVRPDFLAYLDDLAGGDKGPVDRRALLAIVHTYLAGLGMATDLAQLEKADDADLTTRLAMACPFSPDEKQVLLEAVNHAERCRLMTAMIQKELLMESSGSSIH</sequence>
<dbReference type="InterPro" id="IPR003111">
    <property type="entry name" value="Lon_prtase_N"/>
</dbReference>
<evidence type="ECO:0000313" key="3">
    <source>
        <dbReference type="EMBL" id="OAN50310.1"/>
    </source>
</evidence>
<feature type="domain" description="Lon N-terminal" evidence="2">
    <location>
        <begin position="16"/>
        <end position="207"/>
    </location>
</feature>
<evidence type="ECO:0000259" key="2">
    <source>
        <dbReference type="PROSITE" id="PS51787"/>
    </source>
</evidence>
<gene>
    <name evidence="3" type="ORF">A6A04_02615</name>
</gene>
<keyword evidence="3" id="KW-0645">Protease</keyword>